<dbReference type="InterPro" id="IPR036291">
    <property type="entry name" value="NAD(P)-bd_dom_sf"/>
</dbReference>
<keyword evidence="3" id="KW-0560">Oxidoreductase</keyword>
<dbReference type="Proteomes" id="UP000781932">
    <property type="component" value="Unassembled WGS sequence"/>
</dbReference>
<accession>A0A9P6HVZ5</accession>
<dbReference type="InterPro" id="IPR008030">
    <property type="entry name" value="NmrA-like"/>
</dbReference>
<dbReference type="GeneID" id="62166824"/>
<dbReference type="OrthoDB" id="10000533at2759"/>
<evidence type="ECO:0000256" key="1">
    <source>
        <dbReference type="ARBA" id="ARBA00005725"/>
    </source>
</evidence>
<evidence type="ECO:0000313" key="5">
    <source>
        <dbReference type="EMBL" id="KAF9871389.1"/>
    </source>
</evidence>
<dbReference type="EMBL" id="JAATWM020000045">
    <property type="protein sequence ID" value="KAF9871389.1"/>
    <property type="molecule type" value="Genomic_DNA"/>
</dbReference>
<dbReference type="AlphaFoldDB" id="A0A9P6HVZ5"/>
<comment type="caution">
    <text evidence="5">The sequence shown here is derived from an EMBL/GenBank/DDBJ whole genome shotgun (WGS) entry which is preliminary data.</text>
</comment>
<dbReference type="SUPFAM" id="SSF51735">
    <property type="entry name" value="NAD(P)-binding Rossmann-fold domains"/>
    <property type="match status" value="1"/>
</dbReference>
<dbReference type="Pfam" id="PF05368">
    <property type="entry name" value="NmrA"/>
    <property type="match status" value="1"/>
</dbReference>
<keyword evidence="6" id="KW-1185">Reference proteome</keyword>
<evidence type="ECO:0000313" key="6">
    <source>
        <dbReference type="Proteomes" id="UP000781932"/>
    </source>
</evidence>
<gene>
    <name evidence="5" type="ORF">CkaCkLH20_11036</name>
</gene>
<evidence type="ECO:0000256" key="3">
    <source>
        <dbReference type="ARBA" id="ARBA00023002"/>
    </source>
</evidence>
<reference evidence="5" key="1">
    <citation type="submission" date="2020-03" db="EMBL/GenBank/DDBJ databases">
        <authorList>
            <person name="He L."/>
        </authorList>
    </citation>
    <scope>NUCLEOTIDE SEQUENCE</scope>
    <source>
        <strain evidence="5">CkLH20</strain>
    </source>
</reference>
<evidence type="ECO:0000256" key="2">
    <source>
        <dbReference type="ARBA" id="ARBA00022857"/>
    </source>
</evidence>
<dbReference type="PANTHER" id="PTHR47706:SF4">
    <property type="entry name" value="NMRA-LIKE DOMAIN-CONTAINING PROTEIN"/>
    <property type="match status" value="1"/>
</dbReference>
<dbReference type="RefSeq" id="XP_038740850.1">
    <property type="nucleotide sequence ID" value="XM_038893750.1"/>
</dbReference>
<comment type="similarity">
    <text evidence="1">Belongs to the NmrA-type oxidoreductase family. Isoflavone reductase subfamily.</text>
</comment>
<dbReference type="GO" id="GO:0016491">
    <property type="term" value="F:oxidoreductase activity"/>
    <property type="evidence" value="ECO:0007669"/>
    <property type="project" value="UniProtKB-KW"/>
</dbReference>
<evidence type="ECO:0000259" key="4">
    <source>
        <dbReference type="Pfam" id="PF05368"/>
    </source>
</evidence>
<reference evidence="5" key="2">
    <citation type="submission" date="2020-11" db="EMBL/GenBank/DDBJ databases">
        <title>Whole genome sequencing of Colletotrichum sp.</title>
        <authorList>
            <person name="Li H."/>
        </authorList>
    </citation>
    <scope>NUCLEOTIDE SEQUENCE</scope>
    <source>
        <strain evidence="5">CkLH20</strain>
    </source>
</reference>
<keyword evidence="2" id="KW-0521">NADP</keyword>
<proteinExistence type="inferred from homology"/>
<organism evidence="5 6">
    <name type="scientific">Colletotrichum karsti</name>
    <dbReference type="NCBI Taxonomy" id="1095194"/>
    <lineage>
        <taxon>Eukaryota</taxon>
        <taxon>Fungi</taxon>
        <taxon>Dikarya</taxon>
        <taxon>Ascomycota</taxon>
        <taxon>Pezizomycotina</taxon>
        <taxon>Sordariomycetes</taxon>
        <taxon>Hypocreomycetidae</taxon>
        <taxon>Glomerellales</taxon>
        <taxon>Glomerellaceae</taxon>
        <taxon>Colletotrichum</taxon>
        <taxon>Colletotrichum boninense species complex</taxon>
    </lineage>
</organism>
<name>A0A9P6HVZ5_9PEZI</name>
<dbReference type="Gene3D" id="3.40.50.720">
    <property type="entry name" value="NAD(P)-binding Rossmann-like Domain"/>
    <property type="match status" value="1"/>
</dbReference>
<dbReference type="InterPro" id="IPR051609">
    <property type="entry name" value="NmrA/Isoflavone_reductase-like"/>
</dbReference>
<feature type="domain" description="NmrA-like" evidence="4">
    <location>
        <begin position="4"/>
        <end position="243"/>
    </location>
</feature>
<protein>
    <submittedName>
        <fullName evidence="5">NmrA-like family protein</fullName>
    </submittedName>
</protein>
<sequence length="330" mass="36159">MVNIAIAGGSGDVGQEVLSALVARGKHDILLLSRKDVPATELPSSVKWVKTNYSVEELTTIFKGEGVETVLSFVAGDPSSGAHGDTQKNLVDACIRAGVKRFAPSELAASKFEHMPWYTFKQAARDYLSEVNKDKKVLEYTLFHPGLFTNYMTFPFSSSKHVQLFETPIDFYNRRVLVIDSAEDVPITLTTAQDTAKVIALAVEYEGEWPLISGIKGSEATIRQLIALGEKIRGGPFAVEKLKKSDLLAGTVNASWMPKITHQSMSPEAAEALAPVLLSGILLGFENGNFSTTDEWNKLLPEYEFTQPEEFLSKAWSAIDAGAKSVFDDY</sequence>
<dbReference type="PANTHER" id="PTHR47706">
    <property type="entry name" value="NMRA-LIKE FAMILY PROTEIN"/>
    <property type="match status" value="1"/>
</dbReference>